<evidence type="ECO:0000256" key="2">
    <source>
        <dbReference type="ARBA" id="ARBA00022475"/>
    </source>
</evidence>
<feature type="transmembrane region" description="Helical" evidence="7">
    <location>
        <begin position="40"/>
        <end position="60"/>
    </location>
</feature>
<protein>
    <submittedName>
        <fullName evidence="8">Branched-chain amino acid ABC transporter permease</fullName>
    </submittedName>
</protein>
<keyword evidence="2" id="KW-1003">Cell membrane</keyword>
<reference evidence="8 9" key="1">
    <citation type="submission" date="2019-12" db="EMBL/GenBank/DDBJ databases">
        <authorList>
            <person name="Huq M.A."/>
        </authorList>
    </citation>
    <scope>NUCLEOTIDE SEQUENCE [LARGE SCALE GENOMIC DNA]</scope>
    <source>
        <strain evidence="8 9">MAH-18</strain>
    </source>
</reference>
<dbReference type="PANTHER" id="PTHR30482">
    <property type="entry name" value="HIGH-AFFINITY BRANCHED-CHAIN AMINO ACID TRANSPORT SYSTEM PERMEASE"/>
    <property type="match status" value="1"/>
</dbReference>
<dbReference type="Proteomes" id="UP000473525">
    <property type="component" value="Unassembled WGS sequence"/>
</dbReference>
<feature type="transmembrane region" description="Helical" evidence="7">
    <location>
        <begin position="119"/>
        <end position="137"/>
    </location>
</feature>
<dbReference type="RefSeq" id="WP_157340156.1">
    <property type="nucleotide sequence ID" value="NZ_WSEK01000004.1"/>
</dbReference>
<dbReference type="CDD" id="cd06581">
    <property type="entry name" value="TM_PBP1_LivM_like"/>
    <property type="match status" value="1"/>
</dbReference>
<keyword evidence="5 7" id="KW-0472">Membrane</keyword>
<sequence>MTTRTIQHGSTEHRIWQVLLYGGIAAVVLAIALTQPDYRMAQFSAVAAWSVALLGMNLIIGYGGQMALGHSAFFGFGSYLTAILYADYGVSFVGTLPISALAGAAIGFLLGLPALRISGLYLALVTLALALAFPAIAKMDQLSALTGGANGKLAYIQWLPPTWLPFTVTSAAWVFLTLSAFAAVLFLLASNAMRSRVGRAVVALRDNQIGAAVSGVHPATWKTSTFAVSAAYASLAGSLMMLAVPIVTPDSGGFLVAVTLITGMVIGGAGTISGAVIGGVAVVWLPELSKHWAGALPLVSESDGTALSTAVYGAVLILVVFVMPGGVVTFVRRLRARFVVVVPQVPATSPPVAHAAPLSPTPELEMERP</sequence>
<dbReference type="InterPro" id="IPR001851">
    <property type="entry name" value="ABC_transp_permease"/>
</dbReference>
<keyword evidence="3 7" id="KW-0812">Transmembrane</keyword>
<dbReference type="InterPro" id="IPR043428">
    <property type="entry name" value="LivM-like"/>
</dbReference>
<feature type="transmembrane region" description="Helical" evidence="7">
    <location>
        <begin position="305"/>
        <end position="331"/>
    </location>
</feature>
<evidence type="ECO:0000256" key="4">
    <source>
        <dbReference type="ARBA" id="ARBA00022989"/>
    </source>
</evidence>
<comment type="subcellular location">
    <subcellularLocation>
        <location evidence="1">Cell membrane</location>
        <topology evidence="1">Multi-pass membrane protein</topology>
    </subcellularLocation>
</comment>
<evidence type="ECO:0000256" key="1">
    <source>
        <dbReference type="ARBA" id="ARBA00004651"/>
    </source>
</evidence>
<proteinExistence type="predicted"/>
<name>A0A6L6XLL8_9ACTN</name>
<feature type="transmembrane region" description="Helical" evidence="7">
    <location>
        <begin position="226"/>
        <end position="247"/>
    </location>
</feature>
<comment type="caution">
    <text evidence="8">The sequence shown here is derived from an EMBL/GenBank/DDBJ whole genome shotgun (WGS) entry which is preliminary data.</text>
</comment>
<evidence type="ECO:0000256" key="6">
    <source>
        <dbReference type="SAM" id="MobiDB-lite"/>
    </source>
</evidence>
<feature type="transmembrane region" description="Helical" evidence="7">
    <location>
        <begin position="15"/>
        <end position="34"/>
    </location>
</feature>
<dbReference type="PANTHER" id="PTHR30482:SF20">
    <property type="entry name" value="HIGH-AFFINITY BRANCHED-CHAIN AMINO ACID TRANSPORT SYSTEM PERMEASE PROTEIN LIVM"/>
    <property type="match status" value="1"/>
</dbReference>
<dbReference type="GO" id="GO:0005886">
    <property type="term" value="C:plasma membrane"/>
    <property type="evidence" value="ECO:0007669"/>
    <property type="project" value="UniProtKB-SubCell"/>
</dbReference>
<evidence type="ECO:0000256" key="7">
    <source>
        <dbReference type="SAM" id="Phobius"/>
    </source>
</evidence>
<keyword evidence="9" id="KW-1185">Reference proteome</keyword>
<feature type="transmembrane region" description="Helical" evidence="7">
    <location>
        <begin position="163"/>
        <end position="188"/>
    </location>
</feature>
<evidence type="ECO:0000313" key="9">
    <source>
        <dbReference type="Proteomes" id="UP000473525"/>
    </source>
</evidence>
<feature type="region of interest" description="Disordered" evidence="6">
    <location>
        <begin position="350"/>
        <end position="369"/>
    </location>
</feature>
<feature type="transmembrane region" description="Helical" evidence="7">
    <location>
        <begin position="92"/>
        <end position="112"/>
    </location>
</feature>
<keyword evidence="4 7" id="KW-1133">Transmembrane helix</keyword>
<evidence type="ECO:0000256" key="5">
    <source>
        <dbReference type="ARBA" id="ARBA00023136"/>
    </source>
</evidence>
<evidence type="ECO:0000256" key="3">
    <source>
        <dbReference type="ARBA" id="ARBA00022692"/>
    </source>
</evidence>
<dbReference type="EMBL" id="WSEK01000004">
    <property type="protein sequence ID" value="MVQ48074.1"/>
    <property type="molecule type" value="Genomic_DNA"/>
</dbReference>
<organism evidence="8 9">
    <name type="scientific">Nocardioides agri</name>
    <dbReference type="NCBI Taxonomy" id="2682843"/>
    <lineage>
        <taxon>Bacteria</taxon>
        <taxon>Bacillati</taxon>
        <taxon>Actinomycetota</taxon>
        <taxon>Actinomycetes</taxon>
        <taxon>Propionibacteriales</taxon>
        <taxon>Nocardioidaceae</taxon>
        <taxon>Nocardioides</taxon>
    </lineage>
</organism>
<evidence type="ECO:0000313" key="8">
    <source>
        <dbReference type="EMBL" id="MVQ48074.1"/>
    </source>
</evidence>
<feature type="transmembrane region" description="Helical" evidence="7">
    <location>
        <begin position="254"/>
        <end position="285"/>
    </location>
</feature>
<accession>A0A6L6XLL8</accession>
<dbReference type="AlphaFoldDB" id="A0A6L6XLL8"/>
<dbReference type="GO" id="GO:0015658">
    <property type="term" value="F:branched-chain amino acid transmembrane transporter activity"/>
    <property type="evidence" value="ECO:0007669"/>
    <property type="project" value="InterPro"/>
</dbReference>
<dbReference type="Pfam" id="PF02653">
    <property type="entry name" value="BPD_transp_2"/>
    <property type="match status" value="1"/>
</dbReference>
<gene>
    <name evidence="8" type="ORF">GON03_02700</name>
</gene>